<keyword evidence="3" id="KW-1185">Reference proteome</keyword>
<feature type="non-terminal residue" evidence="2">
    <location>
        <position position="292"/>
    </location>
</feature>
<dbReference type="OrthoDB" id="295419at2157"/>
<dbReference type="EMBL" id="LOPV01000472">
    <property type="protein sequence ID" value="KTG18077.1"/>
    <property type="molecule type" value="Genomic_DNA"/>
</dbReference>
<evidence type="ECO:0000313" key="3">
    <source>
        <dbReference type="Proteomes" id="UP000053157"/>
    </source>
</evidence>
<dbReference type="RefSeq" id="WP_058573173.1">
    <property type="nucleotide sequence ID" value="NZ_LOPV01000472.1"/>
</dbReference>
<feature type="domain" description="Probable transposase IS891/IS1136/IS1341" evidence="1">
    <location>
        <begin position="178"/>
        <end position="291"/>
    </location>
</feature>
<name>A0A0W1RWK4_9EURY</name>
<proteinExistence type="predicted"/>
<reference evidence="2 3" key="1">
    <citation type="submission" date="2015-12" db="EMBL/GenBank/DDBJ databases">
        <title>Haloferax profundi sp. nov. isolated from the Discovery deep brine-seawater interface in the Red Sea.</title>
        <authorList>
            <person name="Zhang G."/>
            <person name="Stingl U."/>
            <person name="Rashid M."/>
        </authorList>
    </citation>
    <scope>NUCLEOTIDE SEQUENCE [LARGE SCALE GENOMIC DNA]</scope>
    <source>
        <strain evidence="2 3">SB29</strain>
    </source>
</reference>
<dbReference type="AlphaFoldDB" id="A0A0W1RWK4"/>
<evidence type="ECO:0000313" key="2">
    <source>
        <dbReference type="EMBL" id="KTG18077.1"/>
    </source>
</evidence>
<dbReference type="Pfam" id="PF01385">
    <property type="entry name" value="OrfB_IS605"/>
    <property type="match status" value="1"/>
</dbReference>
<dbReference type="InterPro" id="IPR001959">
    <property type="entry name" value="Transposase"/>
</dbReference>
<organism evidence="2 3">
    <name type="scientific">Haloferax profundi</name>
    <dbReference type="NCBI Taxonomy" id="1544718"/>
    <lineage>
        <taxon>Archaea</taxon>
        <taxon>Methanobacteriati</taxon>
        <taxon>Methanobacteriota</taxon>
        <taxon>Stenosarchaea group</taxon>
        <taxon>Halobacteria</taxon>
        <taxon>Halobacteriales</taxon>
        <taxon>Haloferacaceae</taxon>
        <taxon>Haloferax</taxon>
    </lineage>
</organism>
<dbReference type="Proteomes" id="UP000053157">
    <property type="component" value="Unassembled WGS sequence"/>
</dbReference>
<protein>
    <submittedName>
        <fullName evidence="2">Transposase</fullName>
    </submittedName>
</protein>
<sequence length="292" mass="33973">MKRVNTFEVVPQTENDKECLLRLLDASASLWNELTYERRQNYFGDGDVWVTSEYRGKYNGVVGSATVQQVTRKNSEAWRSFFALKEKGEYANPPSYWGNEEDGREFRTYIRCNQYTIQWGKRSRLEIPVGQELKGEYGLGYHERLSLEVRGNPKWDGKQGRLELEYNEVSDTFRAFQPVTVPDSRLDSPLASHEAALDVGANNLVACSTTTGDQYLYDGRELFRRFRETTDEIARLQSKLQEGRHSSKRIRRLYRQRTRRRDHAQNALVRDLVERLYDEGVATVYVGDLTDV</sequence>
<gene>
    <name evidence="2" type="ORF">AUR66_18310</name>
</gene>
<accession>A0A0W1RWK4</accession>
<evidence type="ECO:0000259" key="1">
    <source>
        <dbReference type="Pfam" id="PF01385"/>
    </source>
</evidence>
<comment type="caution">
    <text evidence="2">The sequence shown here is derived from an EMBL/GenBank/DDBJ whole genome shotgun (WGS) entry which is preliminary data.</text>
</comment>